<evidence type="ECO:0000313" key="9">
    <source>
        <dbReference type="EMBL" id="KAF2235340.1"/>
    </source>
</evidence>
<dbReference type="FunFam" id="1.10.10.790:FF:000001">
    <property type="entry name" value="Splicing factor 3a, subunit 1"/>
    <property type="match status" value="1"/>
</dbReference>
<keyword evidence="10" id="KW-1185">Reference proteome</keyword>
<dbReference type="EMBL" id="ML991792">
    <property type="protein sequence ID" value="KAF2235340.1"/>
    <property type="molecule type" value="Genomic_DNA"/>
</dbReference>
<dbReference type="GO" id="GO:0071004">
    <property type="term" value="C:U2-type prespliceosome"/>
    <property type="evidence" value="ECO:0007669"/>
    <property type="project" value="TreeGrafter"/>
</dbReference>
<evidence type="ECO:0000313" key="10">
    <source>
        <dbReference type="Proteomes" id="UP000800092"/>
    </source>
</evidence>
<comment type="subcellular location">
    <subcellularLocation>
        <location evidence="1">Nucleus</location>
    </subcellularLocation>
</comment>
<evidence type="ECO:0000256" key="7">
    <source>
        <dbReference type="SAM" id="MobiDB-lite"/>
    </source>
</evidence>
<dbReference type="Pfam" id="PF12230">
    <property type="entry name" value="PRP21_like_P"/>
    <property type="match status" value="1"/>
</dbReference>
<dbReference type="Gene3D" id="1.10.10.790">
    <property type="entry name" value="Surp module"/>
    <property type="match status" value="2"/>
</dbReference>
<dbReference type="GO" id="GO:0000381">
    <property type="term" value="P:regulation of alternative mRNA splicing, via spliceosome"/>
    <property type="evidence" value="ECO:0007669"/>
    <property type="project" value="TreeGrafter"/>
</dbReference>
<sequence>MAQGAGPESAANASIEAISKPPPGVVLPPREIRGIIEKTAGFVARNGPAFEDRVRQNNTGNPKFSFLTPNDAYNGFYAWRIKEIKEGRGTAVSAGREGEQPAAAPEKPKGPPEPPSFHFSARMPNISAQDLDIVRLTALYVAKHGRSWMTDLSRRESANFQFDFLRPQHTLHTYFQRLIEQYSDLLNGGIIDGGKPEKQRIMELEKDIKDRFRVLERAKQRAEWAKYQEQQKQKKEEDFKKEQLEYHQIDWGDFVLVETVLFNEADEQAELPAPTSLSDLQSASLEQRAMMSLQPHNMRIEEAIPTDEDPAYAIPAPPVQTPHPYVPSPQPTPPQVMGYGARPPVPDEDEEAIRERAEARERAQQAQAAAKAGPGPMRIRNDYVPRAQAKRKNQQMATCPNCNLLIPVDEMEEHIRIELLDDRWKEQRAKAEARNATTNLSTADVANNLKRLASQRSDVFDGVTGQPISEEEQARRKKAALNYDGAPESKDAAKLQQMQNVNVEEQVRRIREKYGQ</sequence>
<dbReference type="PANTHER" id="PTHR15316:SF1">
    <property type="entry name" value="SPLICING FACTOR 3A SUBUNIT 1"/>
    <property type="match status" value="1"/>
</dbReference>
<dbReference type="InterPro" id="IPR035967">
    <property type="entry name" value="SWAP/Surp_sf"/>
</dbReference>
<protein>
    <submittedName>
        <fullName evidence="9">Surp module</fullName>
    </submittedName>
</protein>
<evidence type="ECO:0000259" key="8">
    <source>
        <dbReference type="PROSITE" id="PS50128"/>
    </source>
</evidence>
<feature type="compositionally biased region" description="Low complexity" evidence="7">
    <location>
        <begin position="8"/>
        <end position="19"/>
    </location>
</feature>
<keyword evidence="5" id="KW-0508">mRNA splicing</keyword>
<keyword evidence="4" id="KW-0677">Repeat</keyword>
<reference evidence="9" key="1">
    <citation type="journal article" date="2020" name="Stud. Mycol.">
        <title>101 Dothideomycetes genomes: a test case for predicting lifestyles and emergence of pathogens.</title>
        <authorList>
            <person name="Haridas S."/>
            <person name="Albert R."/>
            <person name="Binder M."/>
            <person name="Bloem J."/>
            <person name="Labutti K."/>
            <person name="Salamov A."/>
            <person name="Andreopoulos B."/>
            <person name="Baker S."/>
            <person name="Barry K."/>
            <person name="Bills G."/>
            <person name="Bluhm B."/>
            <person name="Cannon C."/>
            <person name="Castanera R."/>
            <person name="Culley D."/>
            <person name="Daum C."/>
            <person name="Ezra D."/>
            <person name="Gonzalez J."/>
            <person name="Henrissat B."/>
            <person name="Kuo A."/>
            <person name="Liang C."/>
            <person name="Lipzen A."/>
            <person name="Lutzoni F."/>
            <person name="Magnuson J."/>
            <person name="Mondo S."/>
            <person name="Nolan M."/>
            <person name="Ohm R."/>
            <person name="Pangilinan J."/>
            <person name="Park H.-J."/>
            <person name="Ramirez L."/>
            <person name="Alfaro M."/>
            <person name="Sun H."/>
            <person name="Tritt A."/>
            <person name="Yoshinaga Y."/>
            <person name="Zwiers L.-H."/>
            <person name="Turgeon B."/>
            <person name="Goodwin S."/>
            <person name="Spatafora J."/>
            <person name="Crous P."/>
            <person name="Grigoriev I."/>
        </authorList>
    </citation>
    <scope>NUCLEOTIDE SEQUENCE</scope>
    <source>
        <strain evidence="9">Tuck. ex Michener</strain>
    </source>
</reference>
<evidence type="ECO:0000256" key="4">
    <source>
        <dbReference type="ARBA" id="ARBA00022737"/>
    </source>
</evidence>
<dbReference type="SMART" id="SM00648">
    <property type="entry name" value="SWAP"/>
    <property type="match status" value="2"/>
</dbReference>
<evidence type="ECO:0000256" key="6">
    <source>
        <dbReference type="ARBA" id="ARBA00023242"/>
    </source>
</evidence>
<proteinExistence type="predicted"/>
<feature type="domain" description="SURP motif" evidence="8">
    <location>
        <begin position="35"/>
        <end position="77"/>
    </location>
</feature>
<dbReference type="InterPro" id="IPR000061">
    <property type="entry name" value="Surp"/>
</dbReference>
<evidence type="ECO:0000256" key="2">
    <source>
        <dbReference type="ARBA" id="ARBA00022664"/>
    </source>
</evidence>
<dbReference type="Pfam" id="PF01805">
    <property type="entry name" value="Surp"/>
    <property type="match status" value="2"/>
</dbReference>
<dbReference type="GO" id="GO:0003723">
    <property type="term" value="F:RNA binding"/>
    <property type="evidence" value="ECO:0007669"/>
    <property type="project" value="InterPro"/>
</dbReference>
<dbReference type="AlphaFoldDB" id="A0A6A6HCW5"/>
<evidence type="ECO:0000256" key="5">
    <source>
        <dbReference type="ARBA" id="ARBA00023187"/>
    </source>
</evidence>
<evidence type="ECO:0000256" key="1">
    <source>
        <dbReference type="ARBA" id="ARBA00004123"/>
    </source>
</evidence>
<evidence type="ECO:0000256" key="3">
    <source>
        <dbReference type="ARBA" id="ARBA00022728"/>
    </source>
</evidence>
<dbReference type="Proteomes" id="UP000800092">
    <property type="component" value="Unassembled WGS sequence"/>
</dbReference>
<organism evidence="9 10">
    <name type="scientific">Viridothelium virens</name>
    <name type="common">Speckled blister lichen</name>
    <name type="synonym">Trypethelium virens</name>
    <dbReference type="NCBI Taxonomy" id="1048519"/>
    <lineage>
        <taxon>Eukaryota</taxon>
        <taxon>Fungi</taxon>
        <taxon>Dikarya</taxon>
        <taxon>Ascomycota</taxon>
        <taxon>Pezizomycotina</taxon>
        <taxon>Dothideomycetes</taxon>
        <taxon>Dothideomycetes incertae sedis</taxon>
        <taxon>Trypetheliales</taxon>
        <taxon>Trypetheliaceae</taxon>
        <taxon>Viridothelium</taxon>
    </lineage>
</organism>
<dbReference type="PANTHER" id="PTHR15316">
    <property type="entry name" value="SPLICEOSOME ASSOCIATED PROTEIN 114/SWAP SPLICING FACTOR-RELATED"/>
    <property type="match status" value="1"/>
</dbReference>
<name>A0A6A6HCW5_VIRVR</name>
<feature type="region of interest" description="Disordered" evidence="7">
    <location>
        <begin position="463"/>
        <end position="495"/>
    </location>
</feature>
<dbReference type="SUPFAM" id="SSF109905">
    <property type="entry name" value="Surp module (SWAP domain)"/>
    <property type="match status" value="2"/>
</dbReference>
<keyword evidence="2" id="KW-0507">mRNA processing</keyword>
<dbReference type="PROSITE" id="PS50128">
    <property type="entry name" value="SURP"/>
    <property type="match status" value="2"/>
</dbReference>
<dbReference type="OrthoDB" id="447637at2759"/>
<feature type="region of interest" description="Disordered" evidence="7">
    <location>
        <begin position="1"/>
        <end position="24"/>
    </location>
</feature>
<keyword evidence="6" id="KW-0539">Nucleus</keyword>
<dbReference type="GO" id="GO:0045292">
    <property type="term" value="P:mRNA cis splicing, via spliceosome"/>
    <property type="evidence" value="ECO:0007669"/>
    <property type="project" value="InterPro"/>
</dbReference>
<dbReference type="GO" id="GO:0071013">
    <property type="term" value="C:catalytic step 2 spliceosome"/>
    <property type="evidence" value="ECO:0007669"/>
    <property type="project" value="TreeGrafter"/>
</dbReference>
<dbReference type="FunFam" id="1.10.10.790:FF:000015">
    <property type="entry name" value="Splicing factor 3A subunit 1"/>
    <property type="match status" value="1"/>
</dbReference>
<dbReference type="InterPro" id="IPR045146">
    <property type="entry name" value="SF3A1"/>
</dbReference>
<accession>A0A6A6HCW5</accession>
<dbReference type="GO" id="GO:0005686">
    <property type="term" value="C:U2 snRNP"/>
    <property type="evidence" value="ECO:0007669"/>
    <property type="project" value="TreeGrafter"/>
</dbReference>
<feature type="region of interest" description="Disordered" evidence="7">
    <location>
        <begin position="89"/>
        <end position="116"/>
    </location>
</feature>
<gene>
    <name evidence="9" type="ORF">EV356DRAFT_465417</name>
</gene>
<dbReference type="InterPro" id="IPR022030">
    <property type="entry name" value="SF3A1_dom"/>
</dbReference>
<feature type="domain" description="SURP motif" evidence="8">
    <location>
        <begin position="133"/>
        <end position="175"/>
    </location>
</feature>
<keyword evidence="3" id="KW-0747">Spliceosome</keyword>